<protein>
    <submittedName>
        <fullName evidence="3">Uncharacterized protein</fullName>
    </submittedName>
</protein>
<organism evidence="3 4">
    <name type="scientific">Actinoplanes xinjiangensis</name>
    <dbReference type="NCBI Taxonomy" id="512350"/>
    <lineage>
        <taxon>Bacteria</taxon>
        <taxon>Bacillati</taxon>
        <taxon>Actinomycetota</taxon>
        <taxon>Actinomycetes</taxon>
        <taxon>Micromonosporales</taxon>
        <taxon>Micromonosporaceae</taxon>
        <taxon>Actinoplanes</taxon>
    </lineage>
</organism>
<reference evidence="3 4" key="1">
    <citation type="submission" date="2018-05" db="EMBL/GenBank/DDBJ databases">
        <title>Genomic Encyclopedia of Archaeal and Bacterial Type Strains, Phase II (KMG-II): from individual species to whole genera.</title>
        <authorList>
            <person name="Goeker M."/>
        </authorList>
    </citation>
    <scope>NUCLEOTIDE SEQUENCE [LARGE SCALE GENOMIC DNA]</scope>
    <source>
        <strain evidence="3 4">DSM 45184</strain>
    </source>
</reference>
<feature type="compositionally biased region" description="Basic and acidic residues" evidence="1">
    <location>
        <begin position="109"/>
        <end position="118"/>
    </location>
</feature>
<evidence type="ECO:0000313" key="4">
    <source>
        <dbReference type="Proteomes" id="UP000245697"/>
    </source>
</evidence>
<keyword evidence="2" id="KW-0812">Transmembrane</keyword>
<feature type="region of interest" description="Disordered" evidence="1">
    <location>
        <begin position="98"/>
        <end position="150"/>
    </location>
</feature>
<keyword evidence="2" id="KW-1133">Transmembrane helix</keyword>
<dbReference type="Proteomes" id="UP000245697">
    <property type="component" value="Unassembled WGS sequence"/>
</dbReference>
<evidence type="ECO:0000256" key="2">
    <source>
        <dbReference type="SAM" id="Phobius"/>
    </source>
</evidence>
<name>A0A316FKD6_9ACTN</name>
<feature type="compositionally biased region" description="Polar residues" evidence="1">
    <location>
        <begin position="232"/>
        <end position="244"/>
    </location>
</feature>
<proteinExistence type="predicted"/>
<keyword evidence="2" id="KW-0472">Membrane</keyword>
<feature type="region of interest" description="Disordered" evidence="1">
    <location>
        <begin position="358"/>
        <end position="436"/>
    </location>
</feature>
<dbReference type="AlphaFoldDB" id="A0A316FKD6"/>
<feature type="region of interest" description="Disordered" evidence="1">
    <location>
        <begin position="209"/>
        <end position="286"/>
    </location>
</feature>
<sequence length="436" mass="44569">MTRTIRARRAEQTHQPLYARMLRLRHLAPSGLLCFVFLEGAVVLGILLALAELVSWWGVVVLPITVALMVKFNDLVAGAIAPRPAAPGTTSARTAVLRPAAMATPPEDEAVRSPEGEGFRPALSRAAGNPAPSAERPRIYDPVRTDRPGVYGSVTAERSAAYRPVFGGRSGAYGRPLVEASGGYGGPRGEGSGGYGSLAAESAGAHDSLSAEAGGCGRATSETSGAYDPLSTEGSGSYDPSGTYGSAADEWAGVHGEGSDDRGPFSAERFGGSEREVTLTDGRGGGFTPTAAPAPGGFVPAAMPLAGGYAPIVSPEPSTLGYESGAPGDLGYESGASVDGMSEAPAVGYPGSYSRGLSGSGYSSGGSGIRHSPGGGDGHSPGDGGYGDEGAYQVRSTMEPAVEEPRTNNAPIRRAWADDLDVQQQMARQAASRRYE</sequence>
<keyword evidence="4" id="KW-1185">Reference proteome</keyword>
<feature type="compositionally biased region" description="Basic and acidic residues" evidence="1">
    <location>
        <begin position="135"/>
        <end position="147"/>
    </location>
</feature>
<comment type="caution">
    <text evidence="3">The sequence shown here is derived from an EMBL/GenBank/DDBJ whole genome shotgun (WGS) entry which is preliminary data.</text>
</comment>
<feature type="compositionally biased region" description="Low complexity" evidence="1">
    <location>
        <begin position="423"/>
        <end position="436"/>
    </location>
</feature>
<feature type="compositionally biased region" description="Gly residues" evidence="1">
    <location>
        <begin position="358"/>
        <end position="388"/>
    </location>
</feature>
<evidence type="ECO:0000313" key="3">
    <source>
        <dbReference type="EMBL" id="PWK49368.1"/>
    </source>
</evidence>
<evidence type="ECO:0000256" key="1">
    <source>
        <dbReference type="SAM" id="MobiDB-lite"/>
    </source>
</evidence>
<accession>A0A316FKD6</accession>
<dbReference type="EMBL" id="QGGR01000004">
    <property type="protein sequence ID" value="PWK49368.1"/>
    <property type="molecule type" value="Genomic_DNA"/>
</dbReference>
<gene>
    <name evidence="3" type="ORF">BC793_10438</name>
</gene>
<feature type="transmembrane region" description="Helical" evidence="2">
    <location>
        <begin position="27"/>
        <end position="48"/>
    </location>
</feature>
<feature type="transmembrane region" description="Helical" evidence="2">
    <location>
        <begin position="54"/>
        <end position="73"/>
    </location>
</feature>